<dbReference type="KEGG" id="ocm:CBP12_08685"/>
<proteinExistence type="predicted"/>
<accession>A0A1Y0CY88</accession>
<name>A0A1Y0CY88_9GAMM</name>
<dbReference type="SUPFAM" id="SSF141371">
    <property type="entry name" value="PilZ domain-like"/>
    <property type="match status" value="1"/>
</dbReference>
<sequence>MMLANEEQRDFNRMQINTTAHLAKGDQQIEGVCRNLSALGALMEVPSGQCQVGEQWQLVMPGANAQVPPLKANAEVIRVDNQGSQDLVGLSLTQVR</sequence>
<evidence type="ECO:0000313" key="3">
    <source>
        <dbReference type="Proteomes" id="UP000243793"/>
    </source>
</evidence>
<keyword evidence="3" id="KW-1185">Reference proteome</keyword>
<dbReference type="InterPro" id="IPR009875">
    <property type="entry name" value="PilZ_domain"/>
</dbReference>
<dbReference type="Proteomes" id="UP000243793">
    <property type="component" value="Chromosome"/>
</dbReference>
<protein>
    <submittedName>
        <fullName evidence="2">Pilus assembly protein PilZ</fullName>
    </submittedName>
</protein>
<evidence type="ECO:0000259" key="1">
    <source>
        <dbReference type="Pfam" id="PF07238"/>
    </source>
</evidence>
<gene>
    <name evidence="2" type="ORF">CBP12_08685</name>
</gene>
<reference evidence="3" key="1">
    <citation type="submission" date="2017-05" db="EMBL/GenBank/DDBJ databases">
        <authorList>
            <person name="Sung H."/>
        </authorList>
    </citation>
    <scope>NUCLEOTIDE SEQUENCE [LARGE SCALE GENOMIC DNA]</scope>
    <source>
        <strain evidence="3">AMac2203</strain>
    </source>
</reference>
<dbReference type="AlphaFoldDB" id="A0A1Y0CY88"/>
<dbReference type="OrthoDB" id="5290589at2"/>
<evidence type="ECO:0000313" key="2">
    <source>
        <dbReference type="EMBL" id="ART80218.1"/>
    </source>
</evidence>
<dbReference type="GO" id="GO:0035438">
    <property type="term" value="F:cyclic-di-GMP binding"/>
    <property type="evidence" value="ECO:0007669"/>
    <property type="project" value="InterPro"/>
</dbReference>
<dbReference type="EMBL" id="CP021376">
    <property type="protein sequence ID" value="ART80218.1"/>
    <property type="molecule type" value="Genomic_DNA"/>
</dbReference>
<feature type="domain" description="PilZ" evidence="1">
    <location>
        <begin position="7"/>
        <end position="93"/>
    </location>
</feature>
<organism evidence="2 3">
    <name type="scientific">Oceanisphaera avium</name>
    <dbReference type="NCBI Taxonomy" id="1903694"/>
    <lineage>
        <taxon>Bacteria</taxon>
        <taxon>Pseudomonadati</taxon>
        <taxon>Pseudomonadota</taxon>
        <taxon>Gammaproteobacteria</taxon>
        <taxon>Aeromonadales</taxon>
        <taxon>Aeromonadaceae</taxon>
        <taxon>Oceanisphaera</taxon>
    </lineage>
</organism>
<dbReference type="Gene3D" id="2.40.10.220">
    <property type="entry name" value="predicted glycosyltransferase like domains"/>
    <property type="match status" value="1"/>
</dbReference>
<dbReference type="Pfam" id="PF07238">
    <property type="entry name" value="PilZ"/>
    <property type="match status" value="1"/>
</dbReference>